<evidence type="ECO:0000313" key="1">
    <source>
        <dbReference type="Proteomes" id="UP000036681"/>
    </source>
</evidence>
<dbReference type="Proteomes" id="UP000036681">
    <property type="component" value="Unplaced"/>
</dbReference>
<sequence length="120" mass="13123">MRNEPMQYPCYMRAVVLALTETCNVPVPQLRAEDKLSCVLRGPASCANGSKSILDTVLLCYTAQPAPFSLLLRVLTKSGPQPGSCPNKQHFLWRETRGLVLLDGQYGDEASPGEEKGQLS</sequence>
<reference evidence="2" key="1">
    <citation type="submission" date="2017-02" db="UniProtKB">
        <authorList>
            <consortium name="WormBaseParasite"/>
        </authorList>
    </citation>
    <scope>IDENTIFICATION</scope>
</reference>
<accession>A0A0M3HX62</accession>
<protein>
    <submittedName>
        <fullName evidence="2">SUEL-type lectin domain-containing protein</fullName>
    </submittedName>
</protein>
<dbReference type="WBParaSite" id="ALUE_0000785901-mRNA-1">
    <property type="protein sequence ID" value="ALUE_0000785901-mRNA-1"/>
    <property type="gene ID" value="ALUE_0000785901"/>
</dbReference>
<dbReference type="AlphaFoldDB" id="A0A0M3HX62"/>
<proteinExistence type="predicted"/>
<keyword evidence="1" id="KW-1185">Reference proteome</keyword>
<organism evidence="1 2">
    <name type="scientific">Ascaris lumbricoides</name>
    <name type="common">Giant roundworm</name>
    <dbReference type="NCBI Taxonomy" id="6252"/>
    <lineage>
        <taxon>Eukaryota</taxon>
        <taxon>Metazoa</taxon>
        <taxon>Ecdysozoa</taxon>
        <taxon>Nematoda</taxon>
        <taxon>Chromadorea</taxon>
        <taxon>Rhabditida</taxon>
        <taxon>Spirurina</taxon>
        <taxon>Ascaridomorpha</taxon>
        <taxon>Ascaridoidea</taxon>
        <taxon>Ascarididae</taxon>
        <taxon>Ascaris</taxon>
    </lineage>
</organism>
<name>A0A0M3HX62_ASCLU</name>
<evidence type="ECO:0000313" key="2">
    <source>
        <dbReference type="WBParaSite" id="ALUE_0000785901-mRNA-1"/>
    </source>
</evidence>